<accession>A0A7G9GLF2</accession>
<dbReference type="RefSeq" id="WP_117452346.1">
    <property type="nucleotide sequence ID" value="NZ_CP060636.1"/>
</dbReference>
<keyword evidence="1" id="KW-0812">Transmembrane</keyword>
<dbReference type="InterPro" id="IPR005185">
    <property type="entry name" value="YccF"/>
</dbReference>
<evidence type="ECO:0000313" key="4">
    <source>
        <dbReference type="Proteomes" id="UP000515856"/>
    </source>
</evidence>
<dbReference type="PANTHER" id="PTHR42903">
    <property type="entry name" value="INNER MEMBRANE PROTEIN YCCF"/>
    <property type="match status" value="1"/>
</dbReference>
<keyword evidence="4" id="KW-1185">Reference proteome</keyword>
<feature type="domain" description="Inner membrane component" evidence="2">
    <location>
        <begin position="67"/>
        <end position="116"/>
    </location>
</feature>
<dbReference type="Proteomes" id="UP000515856">
    <property type="component" value="Chromosome"/>
</dbReference>
<feature type="transmembrane region" description="Helical" evidence="1">
    <location>
        <begin position="7"/>
        <end position="24"/>
    </location>
</feature>
<evidence type="ECO:0000259" key="2">
    <source>
        <dbReference type="Pfam" id="PF03733"/>
    </source>
</evidence>
<sequence length="124" mass="13713">MSTIGNILWVIFGGLEMAFGWFIAGCLWSITIIGLPIGLQCFKIAGLLLWPFKKQIVPSSMGAISFLMNILWLLISGIWLAIAEVITGAALCITIIGIPFGLQHFKYATLALMPFGTRVEKRYY</sequence>
<dbReference type="EMBL" id="CP060636">
    <property type="protein sequence ID" value="QNM11634.1"/>
    <property type="molecule type" value="Genomic_DNA"/>
</dbReference>
<dbReference type="NCBIfam" id="NF008740">
    <property type="entry name" value="PRK11770.1-2"/>
    <property type="match status" value="1"/>
</dbReference>
<gene>
    <name evidence="3" type="ORF">H9Q80_15485</name>
</gene>
<protein>
    <submittedName>
        <fullName evidence="3">YccF domain-containing protein</fullName>
    </submittedName>
</protein>
<dbReference type="PANTHER" id="PTHR42903:SF1">
    <property type="entry name" value="INNER MEMBRANE PROTEIN YCCF"/>
    <property type="match status" value="1"/>
</dbReference>
<reference evidence="3 4" key="1">
    <citation type="submission" date="2020-08" db="EMBL/GenBank/DDBJ databases">
        <authorList>
            <person name="Liu C."/>
            <person name="Sun Q."/>
        </authorList>
    </citation>
    <scope>NUCLEOTIDE SEQUENCE [LARGE SCALE GENOMIC DNA]</scope>
    <source>
        <strain evidence="3 4">NSJ-61</strain>
    </source>
</reference>
<keyword evidence="1" id="KW-0472">Membrane</keyword>
<feature type="transmembrane region" description="Helical" evidence="1">
    <location>
        <begin position="30"/>
        <end position="50"/>
    </location>
</feature>
<proteinExistence type="predicted"/>
<organism evidence="3 4">
    <name type="scientific">[Eubacterium] hominis</name>
    <dbReference type="NCBI Taxonomy" id="2764325"/>
    <lineage>
        <taxon>Bacteria</taxon>
        <taxon>Bacillati</taxon>
        <taxon>Bacillota</taxon>
        <taxon>Erysipelotrichia</taxon>
        <taxon>Erysipelotrichales</taxon>
        <taxon>Erysipelotrichaceae</taxon>
        <taxon>Amedibacillus</taxon>
    </lineage>
</organism>
<feature type="domain" description="Inner membrane component" evidence="2">
    <location>
        <begin position="4"/>
        <end position="54"/>
    </location>
</feature>
<dbReference type="GO" id="GO:0005886">
    <property type="term" value="C:plasma membrane"/>
    <property type="evidence" value="ECO:0007669"/>
    <property type="project" value="TreeGrafter"/>
</dbReference>
<name>A0A7G9GLF2_9FIRM</name>
<feature type="transmembrane region" description="Helical" evidence="1">
    <location>
        <begin position="62"/>
        <end position="82"/>
    </location>
</feature>
<evidence type="ECO:0000256" key="1">
    <source>
        <dbReference type="SAM" id="Phobius"/>
    </source>
</evidence>
<dbReference type="InterPro" id="IPR031308">
    <property type="entry name" value="UCP028777"/>
</dbReference>
<evidence type="ECO:0000313" key="3">
    <source>
        <dbReference type="EMBL" id="QNM11634.1"/>
    </source>
</evidence>
<dbReference type="InterPro" id="IPR052937">
    <property type="entry name" value="Inner_membrane_protein"/>
</dbReference>
<dbReference type="KEGG" id="ehn:H9Q80_15485"/>
<dbReference type="AlphaFoldDB" id="A0A7G9GLF2"/>
<keyword evidence="1" id="KW-1133">Transmembrane helix</keyword>
<dbReference type="Pfam" id="PF03733">
    <property type="entry name" value="YccF"/>
    <property type="match status" value="2"/>
</dbReference>
<feature type="transmembrane region" description="Helical" evidence="1">
    <location>
        <begin position="88"/>
        <end position="105"/>
    </location>
</feature>
<dbReference type="PIRSF" id="PIRSF028777">
    <property type="entry name" value="UCP028777"/>
    <property type="match status" value="1"/>
</dbReference>